<dbReference type="PANTHER" id="PTHR10625:SF19">
    <property type="entry name" value="HISTONE DEACETYLASE 12"/>
    <property type="match status" value="1"/>
</dbReference>
<gene>
    <name evidence="3" type="ORF">CHS0354_041967</name>
</gene>
<dbReference type="CDD" id="cd09993">
    <property type="entry name" value="HDAC_classIV"/>
    <property type="match status" value="1"/>
</dbReference>
<evidence type="ECO:0000259" key="2">
    <source>
        <dbReference type="Pfam" id="PF00850"/>
    </source>
</evidence>
<dbReference type="InterPro" id="IPR023696">
    <property type="entry name" value="Ureohydrolase_dom_sf"/>
</dbReference>
<comment type="caution">
    <text evidence="3">The sequence shown here is derived from an EMBL/GenBank/DDBJ whole genome shotgun (WGS) entry which is preliminary data.</text>
</comment>
<evidence type="ECO:0000256" key="1">
    <source>
        <dbReference type="ARBA" id="ARBA00022801"/>
    </source>
</evidence>
<dbReference type="SUPFAM" id="SSF52768">
    <property type="entry name" value="Arginase/deacetylase"/>
    <property type="match status" value="1"/>
</dbReference>
<sequence length="359" mass="40799">MRSPIQLMFRWLSINGKLSQQHLWCFIRRCSTVKLNSDDVNQNSSKDMIKRLESRGLPIVHHHGYVCDLPVNHHFPMKKFHGVMHHLKVDNVISMRQVLEPERVNIKNAQTVHTVEYTEKFFTGHTSREEQKITGFDWSEGLVSRVRYETGGTLLAAYAALEHGVACSTGGGTHHAFPTHGSGYCLLNDLAIAAAVLLKEGVVQKVLIVDLDVHQGDGTAYIFRNDPRVFTFSMHCEKNFPTRKQKSDLDVPLEDRMQDREYLDHLYTHLPRILNDFRPDLVLYDAGVDPHVDDELGRLSLTDKGLFDRDYYVIDTVVSKGCPIATVIGGGYSKDIKTLSLRHTIVHRAATKVWTKKSI</sequence>
<dbReference type="GO" id="GO:0016787">
    <property type="term" value="F:hydrolase activity"/>
    <property type="evidence" value="ECO:0007669"/>
    <property type="project" value="UniProtKB-KW"/>
</dbReference>
<dbReference type="InterPro" id="IPR023801">
    <property type="entry name" value="His_deacetylse_dom"/>
</dbReference>
<dbReference type="AlphaFoldDB" id="A0AAE0WAD7"/>
<dbReference type="InterPro" id="IPR000286">
    <property type="entry name" value="HDACs"/>
</dbReference>
<dbReference type="EMBL" id="JAEAOA010002352">
    <property type="protein sequence ID" value="KAK3606332.1"/>
    <property type="molecule type" value="Genomic_DNA"/>
</dbReference>
<dbReference type="Gene3D" id="3.40.800.20">
    <property type="entry name" value="Histone deacetylase domain"/>
    <property type="match status" value="1"/>
</dbReference>
<dbReference type="PANTHER" id="PTHR10625">
    <property type="entry name" value="HISTONE DEACETYLASE HDAC1-RELATED"/>
    <property type="match status" value="1"/>
</dbReference>
<reference evidence="3" key="3">
    <citation type="submission" date="2023-05" db="EMBL/GenBank/DDBJ databases">
        <authorList>
            <person name="Smith C.H."/>
        </authorList>
    </citation>
    <scope>NUCLEOTIDE SEQUENCE</scope>
    <source>
        <strain evidence="3">CHS0354</strain>
        <tissue evidence="3">Mantle</tissue>
    </source>
</reference>
<keyword evidence="4" id="KW-1185">Reference proteome</keyword>
<dbReference type="InterPro" id="IPR037138">
    <property type="entry name" value="His_deacetylse_dom_sf"/>
</dbReference>
<feature type="domain" description="Histone deacetylase" evidence="2">
    <location>
        <begin position="73"/>
        <end position="338"/>
    </location>
</feature>
<reference evidence="3" key="2">
    <citation type="journal article" date="2021" name="Genome Biol. Evol.">
        <title>Developing a high-quality reference genome for a parasitic bivalve with doubly uniparental inheritance (Bivalvia: Unionida).</title>
        <authorList>
            <person name="Smith C.H."/>
        </authorList>
    </citation>
    <scope>NUCLEOTIDE SEQUENCE</scope>
    <source>
        <strain evidence="3">CHS0354</strain>
        <tissue evidence="3">Mantle</tissue>
    </source>
</reference>
<proteinExistence type="predicted"/>
<protein>
    <recommendedName>
        <fullName evidence="2">Histone deacetylase domain-containing protein</fullName>
    </recommendedName>
</protein>
<dbReference type="Pfam" id="PF00850">
    <property type="entry name" value="Hist_deacetyl"/>
    <property type="match status" value="1"/>
</dbReference>
<dbReference type="GO" id="GO:0004407">
    <property type="term" value="F:histone deacetylase activity"/>
    <property type="evidence" value="ECO:0007669"/>
    <property type="project" value="InterPro"/>
</dbReference>
<evidence type="ECO:0000313" key="3">
    <source>
        <dbReference type="EMBL" id="KAK3606332.1"/>
    </source>
</evidence>
<evidence type="ECO:0000313" key="4">
    <source>
        <dbReference type="Proteomes" id="UP001195483"/>
    </source>
</evidence>
<dbReference type="Proteomes" id="UP001195483">
    <property type="component" value="Unassembled WGS sequence"/>
</dbReference>
<name>A0AAE0WAD7_9BIVA</name>
<dbReference type="GO" id="GO:0040029">
    <property type="term" value="P:epigenetic regulation of gene expression"/>
    <property type="evidence" value="ECO:0007669"/>
    <property type="project" value="TreeGrafter"/>
</dbReference>
<accession>A0AAE0WAD7</accession>
<dbReference type="PRINTS" id="PR01270">
    <property type="entry name" value="HDASUPER"/>
</dbReference>
<keyword evidence="1" id="KW-0378">Hydrolase</keyword>
<organism evidence="3 4">
    <name type="scientific">Potamilus streckersoni</name>
    <dbReference type="NCBI Taxonomy" id="2493646"/>
    <lineage>
        <taxon>Eukaryota</taxon>
        <taxon>Metazoa</taxon>
        <taxon>Spiralia</taxon>
        <taxon>Lophotrochozoa</taxon>
        <taxon>Mollusca</taxon>
        <taxon>Bivalvia</taxon>
        <taxon>Autobranchia</taxon>
        <taxon>Heteroconchia</taxon>
        <taxon>Palaeoheterodonta</taxon>
        <taxon>Unionida</taxon>
        <taxon>Unionoidea</taxon>
        <taxon>Unionidae</taxon>
        <taxon>Ambleminae</taxon>
        <taxon>Lampsilini</taxon>
        <taxon>Potamilus</taxon>
    </lineage>
</organism>
<reference evidence="3" key="1">
    <citation type="journal article" date="2021" name="Genome Biol. Evol.">
        <title>A High-Quality Reference Genome for a Parasitic Bivalve with Doubly Uniparental Inheritance (Bivalvia: Unionida).</title>
        <authorList>
            <person name="Smith C.H."/>
        </authorList>
    </citation>
    <scope>NUCLEOTIDE SEQUENCE</scope>
    <source>
        <strain evidence="3">CHS0354</strain>
    </source>
</reference>
<dbReference type="InterPro" id="IPR044150">
    <property type="entry name" value="HDAC_classIV"/>
</dbReference>